<protein>
    <submittedName>
        <fullName evidence="1 2">Uncharacterized protein</fullName>
    </submittedName>
</protein>
<keyword evidence="3" id="KW-1185">Reference proteome</keyword>
<organism evidence="1">
    <name type="scientific">Puccinia triticina (isolate 1-1 / race 1 (BBBD))</name>
    <name type="common">Brown leaf rust fungus</name>
    <dbReference type="NCBI Taxonomy" id="630390"/>
    <lineage>
        <taxon>Eukaryota</taxon>
        <taxon>Fungi</taxon>
        <taxon>Dikarya</taxon>
        <taxon>Basidiomycota</taxon>
        <taxon>Pucciniomycotina</taxon>
        <taxon>Pucciniomycetes</taxon>
        <taxon>Pucciniales</taxon>
        <taxon>Pucciniaceae</taxon>
        <taxon>Puccinia</taxon>
    </lineage>
</organism>
<dbReference type="Proteomes" id="UP000005240">
    <property type="component" value="Unassembled WGS sequence"/>
</dbReference>
<gene>
    <name evidence="1" type="ORF">PTTG_28100</name>
</gene>
<reference evidence="2 3" key="3">
    <citation type="journal article" date="2017" name="G3 (Bethesda)">
        <title>Comparative analysis highlights variable genome content of wheat rusts and divergence of the mating loci.</title>
        <authorList>
            <person name="Cuomo C.A."/>
            <person name="Bakkeren G."/>
            <person name="Khalil H.B."/>
            <person name="Panwar V."/>
            <person name="Joly D."/>
            <person name="Linning R."/>
            <person name="Sakthikumar S."/>
            <person name="Song X."/>
            <person name="Adiconis X."/>
            <person name="Fan L."/>
            <person name="Goldberg J.M."/>
            <person name="Levin J.Z."/>
            <person name="Young S."/>
            <person name="Zeng Q."/>
            <person name="Anikster Y."/>
            <person name="Bruce M."/>
            <person name="Wang M."/>
            <person name="Yin C."/>
            <person name="McCallum B."/>
            <person name="Szabo L.J."/>
            <person name="Hulbert S."/>
            <person name="Chen X."/>
            <person name="Fellers J.P."/>
        </authorList>
    </citation>
    <scope>NUCLEOTIDE SEQUENCE</scope>
    <source>
        <strain evidence="2">isolate 1-1 / race 1 (BBBD)</strain>
        <strain evidence="3">Isolate 1-1 / race 1 (BBBD)</strain>
    </source>
</reference>
<sequence length="134" mass="15348">MRCTRGSVFNSRAQLAEVSRRFVSLGRFTDSTQDRNTTLTRRFSTLEKPSVKRFSYSGKEQINTEQTQSLAYNNVCLTTQLAQELKVNVVSGGEIIKKIEFTAFWLFYIVVTRVQFISKDSFFILHSVTTTGLK</sequence>
<dbReference type="AlphaFoldDB" id="A0A180GEB7"/>
<dbReference type="EnsemblFungi" id="PTTG_28100-t43_1">
    <property type="protein sequence ID" value="PTTG_28100-t43_1-p1"/>
    <property type="gene ID" value="PTTG_28100"/>
</dbReference>
<reference evidence="1" key="1">
    <citation type="submission" date="2009-11" db="EMBL/GenBank/DDBJ databases">
        <authorList>
            <consortium name="The Broad Institute Genome Sequencing Platform"/>
            <person name="Ward D."/>
            <person name="Feldgarden M."/>
            <person name="Earl A."/>
            <person name="Young S.K."/>
            <person name="Zeng Q."/>
            <person name="Koehrsen M."/>
            <person name="Alvarado L."/>
            <person name="Berlin A."/>
            <person name="Bochicchio J."/>
            <person name="Borenstein D."/>
            <person name="Chapman S.B."/>
            <person name="Chen Z."/>
            <person name="Engels R."/>
            <person name="Freedman E."/>
            <person name="Gellesch M."/>
            <person name="Goldberg J."/>
            <person name="Griggs A."/>
            <person name="Gujja S."/>
            <person name="Heilman E."/>
            <person name="Heiman D."/>
            <person name="Hepburn T."/>
            <person name="Howarth C."/>
            <person name="Jen D."/>
            <person name="Larson L."/>
            <person name="Lewis B."/>
            <person name="Mehta T."/>
            <person name="Park D."/>
            <person name="Pearson M."/>
            <person name="Roberts A."/>
            <person name="Saif S."/>
            <person name="Shea T."/>
            <person name="Shenoy N."/>
            <person name="Sisk P."/>
            <person name="Stolte C."/>
            <person name="Sykes S."/>
            <person name="Thomson T."/>
            <person name="Walk T."/>
            <person name="White J."/>
            <person name="Yandava C."/>
            <person name="Izard J."/>
            <person name="Baranova O.V."/>
            <person name="Blanton J.M."/>
            <person name="Tanner A.C."/>
            <person name="Dewhirst F.E."/>
            <person name="Haas B."/>
            <person name="Nusbaum C."/>
            <person name="Birren B."/>
        </authorList>
    </citation>
    <scope>NUCLEOTIDE SEQUENCE [LARGE SCALE GENOMIC DNA]</scope>
    <source>
        <strain evidence="1">1-1 BBBD Race 1</strain>
    </source>
</reference>
<evidence type="ECO:0000313" key="1">
    <source>
        <dbReference type="EMBL" id="OAV91030.1"/>
    </source>
</evidence>
<evidence type="ECO:0000313" key="3">
    <source>
        <dbReference type="Proteomes" id="UP000005240"/>
    </source>
</evidence>
<dbReference type="EMBL" id="ADAS02000088">
    <property type="protein sequence ID" value="OAV91030.1"/>
    <property type="molecule type" value="Genomic_DNA"/>
</dbReference>
<name>A0A180GEB7_PUCT1</name>
<reference evidence="2" key="4">
    <citation type="submission" date="2025-05" db="UniProtKB">
        <authorList>
            <consortium name="EnsemblFungi"/>
        </authorList>
    </citation>
    <scope>IDENTIFICATION</scope>
    <source>
        <strain evidence="2">isolate 1-1 / race 1 (BBBD)</strain>
    </source>
</reference>
<proteinExistence type="predicted"/>
<accession>A0A180GEB7</accession>
<dbReference type="VEuPathDB" id="FungiDB:PTTG_28100"/>
<reference evidence="1" key="2">
    <citation type="submission" date="2016-05" db="EMBL/GenBank/DDBJ databases">
        <title>Comparative analysis highlights variable genome content of wheat rusts and divergence of the mating loci.</title>
        <authorList>
            <person name="Cuomo C.A."/>
            <person name="Bakkeren G."/>
            <person name="Szabo L."/>
            <person name="Khalil H."/>
            <person name="Joly D."/>
            <person name="Goldberg J."/>
            <person name="Young S."/>
            <person name="Zeng Q."/>
            <person name="Fellers J."/>
        </authorList>
    </citation>
    <scope>NUCLEOTIDE SEQUENCE [LARGE SCALE GENOMIC DNA]</scope>
    <source>
        <strain evidence="1">1-1 BBBD Race 1</strain>
    </source>
</reference>
<evidence type="ECO:0000313" key="2">
    <source>
        <dbReference type="EnsemblFungi" id="PTTG_28100-t43_1-p1"/>
    </source>
</evidence>